<accession>A0A9Q0JZ94</accession>
<organism evidence="1 2">
    <name type="scientific">Protea cynaroides</name>
    <dbReference type="NCBI Taxonomy" id="273540"/>
    <lineage>
        <taxon>Eukaryota</taxon>
        <taxon>Viridiplantae</taxon>
        <taxon>Streptophyta</taxon>
        <taxon>Embryophyta</taxon>
        <taxon>Tracheophyta</taxon>
        <taxon>Spermatophyta</taxon>
        <taxon>Magnoliopsida</taxon>
        <taxon>Proteales</taxon>
        <taxon>Proteaceae</taxon>
        <taxon>Protea</taxon>
    </lineage>
</organism>
<sequence>MVDLQVIRSPNLQVVRTRSVNCLIEELCNTTSIISFGLRKHCALSRLEIDLQEIGKLWFGQNPKLLGPNLFGCLKLVVLLSLHCVIFDGLSEILPKISRRNSC</sequence>
<dbReference type="Proteomes" id="UP001141806">
    <property type="component" value="Unassembled WGS sequence"/>
</dbReference>
<evidence type="ECO:0000313" key="1">
    <source>
        <dbReference type="EMBL" id="KAJ4955683.1"/>
    </source>
</evidence>
<comment type="caution">
    <text evidence="1">The sequence shown here is derived from an EMBL/GenBank/DDBJ whole genome shotgun (WGS) entry which is preliminary data.</text>
</comment>
<proteinExistence type="predicted"/>
<dbReference type="EMBL" id="JAMYWD010000011">
    <property type="protein sequence ID" value="KAJ4955683.1"/>
    <property type="molecule type" value="Genomic_DNA"/>
</dbReference>
<dbReference type="AlphaFoldDB" id="A0A9Q0JZ94"/>
<gene>
    <name evidence="1" type="ORF">NE237_012466</name>
</gene>
<keyword evidence="2" id="KW-1185">Reference proteome</keyword>
<evidence type="ECO:0000313" key="2">
    <source>
        <dbReference type="Proteomes" id="UP001141806"/>
    </source>
</evidence>
<name>A0A9Q0JZ94_9MAGN</name>
<protein>
    <submittedName>
        <fullName evidence="1">Uncharacterized protein</fullName>
    </submittedName>
</protein>
<reference evidence="1" key="1">
    <citation type="journal article" date="2023" name="Plant J.">
        <title>The genome of the king protea, Protea cynaroides.</title>
        <authorList>
            <person name="Chang J."/>
            <person name="Duong T.A."/>
            <person name="Schoeman C."/>
            <person name="Ma X."/>
            <person name="Roodt D."/>
            <person name="Barker N."/>
            <person name="Li Z."/>
            <person name="Van de Peer Y."/>
            <person name="Mizrachi E."/>
        </authorList>
    </citation>
    <scope>NUCLEOTIDE SEQUENCE</scope>
    <source>
        <tissue evidence="1">Young leaves</tissue>
    </source>
</reference>